<dbReference type="Gene3D" id="3.40.50.880">
    <property type="match status" value="1"/>
</dbReference>
<reference evidence="12 13" key="1">
    <citation type="submission" date="2019-01" db="EMBL/GenBank/DDBJ databases">
        <authorList>
            <consortium name="Pathogen Informatics"/>
        </authorList>
    </citation>
    <scope>NUCLEOTIDE SEQUENCE [LARGE SCALE GENOMIC DNA]</scope>
    <source>
        <strain evidence="12 13">NCTC10168</strain>
    </source>
</reference>
<dbReference type="Pfam" id="PF00117">
    <property type="entry name" value="GATase"/>
    <property type="match status" value="1"/>
</dbReference>
<evidence type="ECO:0000256" key="3">
    <source>
        <dbReference type="ARBA" id="ARBA00012291"/>
    </source>
</evidence>
<protein>
    <recommendedName>
        <fullName evidence="3">CTP synthase (glutamine hydrolyzing)</fullName>
        <ecNumber evidence="3">6.3.4.2</ecNumber>
    </recommendedName>
</protein>
<dbReference type="EMBL" id="LR215037">
    <property type="protein sequence ID" value="VEU75251.1"/>
    <property type="molecule type" value="Genomic_DNA"/>
</dbReference>
<comment type="similarity">
    <text evidence="2">Belongs to the CTP synthase family.</text>
</comment>
<evidence type="ECO:0000256" key="8">
    <source>
        <dbReference type="ARBA" id="ARBA00022975"/>
    </source>
</evidence>
<comment type="catalytic activity">
    <reaction evidence="9">
        <text>UTP + L-glutamine + ATP + H2O = CTP + L-glutamate + ADP + phosphate + 2 H(+)</text>
        <dbReference type="Rhea" id="RHEA:26426"/>
        <dbReference type="ChEBI" id="CHEBI:15377"/>
        <dbReference type="ChEBI" id="CHEBI:15378"/>
        <dbReference type="ChEBI" id="CHEBI:29985"/>
        <dbReference type="ChEBI" id="CHEBI:30616"/>
        <dbReference type="ChEBI" id="CHEBI:37563"/>
        <dbReference type="ChEBI" id="CHEBI:43474"/>
        <dbReference type="ChEBI" id="CHEBI:46398"/>
        <dbReference type="ChEBI" id="CHEBI:58359"/>
        <dbReference type="ChEBI" id="CHEBI:456216"/>
        <dbReference type="EC" id="6.3.4.2"/>
    </reaction>
</comment>
<accession>A0A449B3S5</accession>
<evidence type="ECO:0000259" key="11">
    <source>
        <dbReference type="Pfam" id="PF06418"/>
    </source>
</evidence>
<keyword evidence="6" id="KW-0067">ATP-binding</keyword>
<feature type="domain" description="CTP synthase N-terminal" evidence="11">
    <location>
        <begin position="1"/>
        <end position="151"/>
    </location>
</feature>
<dbReference type="GO" id="GO:0042802">
    <property type="term" value="F:identical protein binding"/>
    <property type="evidence" value="ECO:0007669"/>
    <property type="project" value="TreeGrafter"/>
</dbReference>
<organism evidence="12 13">
    <name type="scientific">Mycoplasmopsis maculosa</name>
    <dbReference type="NCBI Taxonomy" id="114885"/>
    <lineage>
        <taxon>Bacteria</taxon>
        <taxon>Bacillati</taxon>
        <taxon>Mycoplasmatota</taxon>
        <taxon>Mycoplasmoidales</taxon>
        <taxon>Metamycoplasmataceae</taxon>
        <taxon>Mycoplasmopsis</taxon>
    </lineage>
</organism>
<dbReference type="InterPro" id="IPR027417">
    <property type="entry name" value="P-loop_NTPase"/>
</dbReference>
<keyword evidence="5" id="KW-0547">Nucleotide-binding</keyword>
<dbReference type="GO" id="GO:0044210">
    <property type="term" value="P:'de novo' CTP biosynthetic process"/>
    <property type="evidence" value="ECO:0007669"/>
    <property type="project" value="UniProtKB-UniPathway"/>
</dbReference>
<dbReference type="NCBIfam" id="NF003792">
    <property type="entry name" value="PRK05380.1"/>
    <property type="match status" value="1"/>
</dbReference>
<evidence type="ECO:0000313" key="12">
    <source>
        <dbReference type="EMBL" id="VEU75251.1"/>
    </source>
</evidence>
<dbReference type="Pfam" id="PF06418">
    <property type="entry name" value="CTP_synth_N"/>
    <property type="match status" value="1"/>
</dbReference>
<evidence type="ECO:0000256" key="2">
    <source>
        <dbReference type="ARBA" id="ARBA00007533"/>
    </source>
</evidence>
<dbReference type="GO" id="GO:0005524">
    <property type="term" value="F:ATP binding"/>
    <property type="evidence" value="ECO:0007669"/>
    <property type="project" value="UniProtKB-KW"/>
</dbReference>
<dbReference type="CDD" id="cd01746">
    <property type="entry name" value="GATase1_CTP_Synthase"/>
    <property type="match status" value="1"/>
</dbReference>
<dbReference type="SUPFAM" id="SSF52317">
    <property type="entry name" value="Class I glutamine amidotransferase-like"/>
    <property type="match status" value="1"/>
</dbReference>
<dbReference type="UniPathway" id="UPA00159">
    <property type="reaction ID" value="UER00277"/>
</dbReference>
<keyword evidence="13" id="KW-1185">Reference proteome</keyword>
<evidence type="ECO:0000256" key="1">
    <source>
        <dbReference type="ARBA" id="ARBA00005171"/>
    </source>
</evidence>
<keyword evidence="4 12" id="KW-0436">Ligase</keyword>
<evidence type="ECO:0000256" key="4">
    <source>
        <dbReference type="ARBA" id="ARBA00022598"/>
    </source>
</evidence>
<dbReference type="SUPFAM" id="SSF52540">
    <property type="entry name" value="P-loop containing nucleoside triphosphate hydrolases"/>
    <property type="match status" value="1"/>
</dbReference>
<name>A0A449B3S5_9BACT</name>
<gene>
    <name evidence="12" type="primary">pyrG_1</name>
    <name evidence="12" type="ORF">NCTC10168_00168</name>
</gene>
<dbReference type="EC" id="6.3.4.2" evidence="3"/>
<dbReference type="InterPro" id="IPR004468">
    <property type="entry name" value="CTP_synthase"/>
</dbReference>
<dbReference type="PANTHER" id="PTHR11550:SF0">
    <property type="entry name" value="CTP SYNTHASE-RELATED"/>
    <property type="match status" value="1"/>
</dbReference>
<dbReference type="InterPro" id="IPR029062">
    <property type="entry name" value="Class_I_gatase-like"/>
</dbReference>
<dbReference type="AlphaFoldDB" id="A0A449B3S5"/>
<dbReference type="PROSITE" id="PS51273">
    <property type="entry name" value="GATASE_TYPE_1"/>
    <property type="match status" value="1"/>
</dbReference>
<dbReference type="InterPro" id="IPR017456">
    <property type="entry name" value="CTP_synthase_N"/>
</dbReference>
<evidence type="ECO:0000256" key="6">
    <source>
        <dbReference type="ARBA" id="ARBA00022840"/>
    </source>
</evidence>
<evidence type="ECO:0000256" key="9">
    <source>
        <dbReference type="ARBA" id="ARBA00047781"/>
    </source>
</evidence>
<dbReference type="GO" id="GO:0003883">
    <property type="term" value="F:CTP synthase activity"/>
    <property type="evidence" value="ECO:0007669"/>
    <property type="project" value="UniProtKB-EC"/>
</dbReference>
<evidence type="ECO:0000259" key="10">
    <source>
        <dbReference type="Pfam" id="PF00117"/>
    </source>
</evidence>
<dbReference type="InterPro" id="IPR033828">
    <property type="entry name" value="GATase1_CTP_Synthase"/>
</dbReference>
<dbReference type="PANTHER" id="PTHR11550">
    <property type="entry name" value="CTP SYNTHASE"/>
    <property type="match status" value="1"/>
</dbReference>
<keyword evidence="7" id="KW-0315">Glutamine amidotransferase</keyword>
<comment type="pathway">
    <text evidence="1">Pyrimidine metabolism; CTP biosynthesis via de novo pathway; CTP from UDP: step 2/2.</text>
</comment>
<dbReference type="Gene3D" id="3.40.50.300">
    <property type="entry name" value="P-loop containing nucleotide triphosphate hydrolases"/>
    <property type="match status" value="1"/>
</dbReference>
<proteinExistence type="inferred from homology"/>
<evidence type="ECO:0000313" key="13">
    <source>
        <dbReference type="Proteomes" id="UP000290243"/>
    </source>
</evidence>
<keyword evidence="8" id="KW-0665">Pyrimidine biosynthesis</keyword>
<dbReference type="Proteomes" id="UP000290243">
    <property type="component" value="Chromosome"/>
</dbReference>
<feature type="domain" description="Glutamine amidotransferase" evidence="10">
    <location>
        <begin position="191"/>
        <end position="415"/>
    </location>
</feature>
<sequence>MPHVVDEIINIIKDLAIKQNCDFMLIEVGGTVGDIESNPYIYAISKFKSLFPKQVMLSHLTFVPYLKASNEYKSKPSQVSISTLRAFGLNPDLLLLRSQGEVDNKIVEKVAQSSFLNTKNVINVPDKANIYEIPLYLNNQNILESIYYFFQIKRKIKNNVYSKWEKFVNKYKNQNNKIVNLLLVGKYTELEDAYLSIIHSLKIAAAHQNLKLKYDLINADNIDFNVFDETIKKYNGVVILPGFGIRGFEAKVEVAKYTRLNNIPTLGICLGFQAMTVAQARLKGIKNATSKEFLEEGKNQTFVLTPFFENGDKDILGGTLRLGEQPTIAKNGTLAKKIYGNEIFYERHRHRYEVNPKYREKLQDDNFIFSGVHPETNVAEICELKNHKFYLGVQYHPEFTTRVLTSNPLFDSFLKSLK</sequence>
<evidence type="ECO:0000256" key="5">
    <source>
        <dbReference type="ARBA" id="ARBA00022741"/>
    </source>
</evidence>
<dbReference type="GO" id="GO:0019856">
    <property type="term" value="P:pyrimidine nucleobase biosynthetic process"/>
    <property type="evidence" value="ECO:0007669"/>
    <property type="project" value="TreeGrafter"/>
</dbReference>
<dbReference type="KEGG" id="mmau:NCTC10168_00168"/>
<evidence type="ECO:0000256" key="7">
    <source>
        <dbReference type="ARBA" id="ARBA00022962"/>
    </source>
</evidence>
<dbReference type="InterPro" id="IPR017926">
    <property type="entry name" value="GATASE"/>
</dbReference>